<accession>A0ABQ7C3G0</accession>
<evidence type="ECO:0000313" key="2">
    <source>
        <dbReference type="EMBL" id="KAF3546394.1"/>
    </source>
</evidence>
<evidence type="ECO:0000313" key="3">
    <source>
        <dbReference type="Proteomes" id="UP000266723"/>
    </source>
</evidence>
<dbReference type="Proteomes" id="UP000266723">
    <property type="component" value="Unassembled WGS sequence"/>
</dbReference>
<sequence length="160" mass="18842">MMNLYLEKGLKDPQKPNDPLNKPTYNEQDSTKDYALILYSEKDHQRLIRKVKTLPVSSRWKHARSIKSSSSNSYSRMIDRFLIIPPLFKTQTRNRLDKTSLKQSNLLEKDTSNLPLIRLKGRRQPIREERRSRVLVPETTSVLGVKMENKRVEMEFGLKE</sequence>
<protein>
    <submittedName>
        <fullName evidence="2">Uncharacterized protein</fullName>
    </submittedName>
</protein>
<feature type="region of interest" description="Disordered" evidence="1">
    <location>
        <begin position="7"/>
        <end position="27"/>
    </location>
</feature>
<keyword evidence="3" id="KW-1185">Reference proteome</keyword>
<dbReference type="EMBL" id="QGKV02000832">
    <property type="protein sequence ID" value="KAF3546394.1"/>
    <property type="molecule type" value="Genomic_DNA"/>
</dbReference>
<evidence type="ECO:0000256" key="1">
    <source>
        <dbReference type="SAM" id="MobiDB-lite"/>
    </source>
</evidence>
<comment type="caution">
    <text evidence="2">The sequence shown here is derived from an EMBL/GenBank/DDBJ whole genome shotgun (WGS) entry which is preliminary data.</text>
</comment>
<name>A0ABQ7C3G0_BRACR</name>
<organism evidence="2 3">
    <name type="scientific">Brassica cretica</name>
    <name type="common">Mustard</name>
    <dbReference type="NCBI Taxonomy" id="69181"/>
    <lineage>
        <taxon>Eukaryota</taxon>
        <taxon>Viridiplantae</taxon>
        <taxon>Streptophyta</taxon>
        <taxon>Embryophyta</taxon>
        <taxon>Tracheophyta</taxon>
        <taxon>Spermatophyta</taxon>
        <taxon>Magnoliopsida</taxon>
        <taxon>eudicotyledons</taxon>
        <taxon>Gunneridae</taxon>
        <taxon>Pentapetalae</taxon>
        <taxon>rosids</taxon>
        <taxon>malvids</taxon>
        <taxon>Brassicales</taxon>
        <taxon>Brassicaceae</taxon>
        <taxon>Brassiceae</taxon>
        <taxon>Brassica</taxon>
    </lineage>
</organism>
<gene>
    <name evidence="2" type="ORF">DY000_02000881</name>
</gene>
<proteinExistence type="predicted"/>
<reference evidence="2 3" key="1">
    <citation type="journal article" date="2020" name="BMC Genomics">
        <title>Intraspecific diversification of the crop wild relative Brassica cretica Lam. using demographic model selection.</title>
        <authorList>
            <person name="Kioukis A."/>
            <person name="Michalopoulou V.A."/>
            <person name="Briers L."/>
            <person name="Pirintsos S."/>
            <person name="Studholme D.J."/>
            <person name="Pavlidis P."/>
            <person name="Sarris P.F."/>
        </authorList>
    </citation>
    <scope>NUCLEOTIDE SEQUENCE [LARGE SCALE GENOMIC DNA]</scope>
    <source>
        <strain evidence="3">cv. PFS-1207/04</strain>
    </source>
</reference>